<dbReference type="KEGG" id="vg:26122596"/>
<evidence type="ECO:0000313" key="5">
    <source>
        <dbReference type="Proteomes" id="UP000100290"/>
    </source>
</evidence>
<reference evidence="6 7" key="1">
    <citation type="journal article" date="2015" name="J. Virol.">
        <title>The Genome of a Tortoise Herpesvirus (Testudinid Herpesvirus 3) Has a Novel Structure and Contains a Large Region That Is Not Required for Replication In Vitro or Virulence In Vivo.</title>
        <authorList>
            <person name="Gandar F."/>
            <person name="Wilkie G.S."/>
            <person name="Gatherer D."/>
            <person name="Kerr K."/>
            <person name="Marlier D."/>
            <person name="Diez M."/>
            <person name="Marschang R.E."/>
            <person name="Mast J."/>
            <person name="Dewals B.G."/>
            <person name="Davison A.J."/>
            <person name="Vanderplasschen A.F."/>
        </authorList>
    </citation>
    <scope>NUCLEOTIDE SEQUENCE [LARGE SCALE GENOMIC DNA]</scope>
    <source>
        <strain evidence="2 6">1976</strain>
        <strain evidence="3 7">4295/7R</strain>
    </source>
</reference>
<evidence type="ECO:0000256" key="1">
    <source>
        <dbReference type="SAM" id="MobiDB-lite"/>
    </source>
</evidence>
<accession>A0A0K1R1D8</accession>
<dbReference type="EMBL" id="KT008627">
    <property type="protein sequence ID" value="AKV40725.1"/>
    <property type="molecule type" value="Genomic_DNA"/>
</dbReference>
<dbReference type="EMBL" id="KM924293">
    <property type="protein sequence ID" value="AIU39364.1"/>
    <property type="molecule type" value="Genomic_DNA"/>
</dbReference>
<reference evidence="4 5" key="2">
    <citation type="journal article" date="2015" name="PLoS ONE">
        <title>A Genomic Approach to Unravel Host-Pathogen Interaction in Chelonians: The Example of Testudinid Herpesvirus 3.</title>
        <authorList>
            <person name="Origgi F.C."/>
            <person name="Tecilla M."/>
            <person name="Pilo P."/>
            <person name="Aloisio F."/>
            <person name="Otten P."/>
            <person name="Aguilar-Bultet L."/>
            <person name="Sattler U."/>
            <person name="Roccabianca P."/>
            <person name="Romero C.H."/>
            <person name="Bloom D.C."/>
            <person name="Jacobson E.R."/>
        </authorList>
    </citation>
    <scope>NUCLEOTIDE SEQUENCE [LARGE SCALE GENOMIC DNA]</scope>
    <source>
        <strain evidence="4">US1976/98</strain>
    </source>
</reference>
<evidence type="ECO:0000313" key="3">
    <source>
        <dbReference type="EMBL" id="AIU39364.1"/>
    </source>
</evidence>
<dbReference type="Proteomes" id="UP000240599">
    <property type="component" value="Segment"/>
</dbReference>
<dbReference type="Proteomes" id="UP000100290">
    <property type="component" value="Segment"/>
</dbReference>
<organism evidence="4 5">
    <name type="scientific">Testudinid alphaherpesvirus 3</name>
    <dbReference type="NCBI Taxonomy" id="2560801"/>
    <lineage>
        <taxon>Viruses</taxon>
        <taxon>Duplodnaviria</taxon>
        <taxon>Heunggongvirae</taxon>
        <taxon>Peploviricota</taxon>
        <taxon>Herviviricetes</taxon>
        <taxon>Herpesvirales</taxon>
        <taxon>Orthoherpesviridae</taxon>
        <taxon>Alphaherpesvirinae</taxon>
        <taxon>Scutavirus</taxon>
        <taxon>Scutavirus testudinidalpha3</taxon>
    </lineage>
</organism>
<keyword evidence="6" id="KW-1185">Reference proteome</keyword>
<gene>
    <name evidence="4" type="primary">ORF78</name>
    <name evidence="2" type="synonym">UL47</name>
</gene>
<protein>
    <submittedName>
        <fullName evidence="2 4">Tegument protein VP13/14</fullName>
    </submittedName>
</protein>
<sequence>MAHWSPGASPSYSPTSPVRMEDEDYNTENFPSVWAIRQWRPQSSVLSIETEPIVLTYRLFGSSDGMASENIIPALRIYRMLYIDSMVKNQREHNLTGHDASDFFIWGVGRSINILHSYLSRFPTDSRSGLSYLGREFNDLSRLYSLQEGLPETAELFRESNAAITLWSDFWETVPDYMAYDGSQCVRELELLNAWCFACLPPNSGFPAAQESIDALVAYFEALVELTEAMLQSVYTCIAYDSRTEHVMDRLHQFQKQTSDHPLGSARLDVSEHVLLKPLLESDNNTTILSLNAYAALRNMAINVIYQWSFGVGFTAPILEGYLRDAMLGMGVWLSMSLHNLNHILNVLILASMSAGVLVKVRPGALTRFAAVSYACIPLTVYYPFAKWRHQLNSLIEEGAVEIRIIKDRNAHMGQLSASDLSNRLGYQIRPGSGLDLEPTIPIVSAIHPNRTLFIDPVVTLGLKSFKERHRNV</sequence>
<evidence type="ECO:0000313" key="4">
    <source>
        <dbReference type="EMBL" id="AKV40725.1"/>
    </source>
</evidence>
<feature type="region of interest" description="Disordered" evidence="1">
    <location>
        <begin position="1"/>
        <end position="21"/>
    </location>
</feature>
<evidence type="ECO:0000313" key="2">
    <source>
        <dbReference type="EMBL" id="AIU39254.1"/>
    </source>
</evidence>
<dbReference type="EMBL" id="KM924292">
    <property type="protein sequence ID" value="AIU39254.1"/>
    <property type="molecule type" value="Genomic_DNA"/>
</dbReference>
<evidence type="ECO:0000313" key="6">
    <source>
        <dbReference type="Proteomes" id="UP000208106"/>
    </source>
</evidence>
<name>A0A0K1R1D8_9ALPH</name>
<evidence type="ECO:0000313" key="7">
    <source>
        <dbReference type="Proteomes" id="UP000240599"/>
    </source>
</evidence>
<proteinExistence type="predicted"/>
<dbReference type="Proteomes" id="UP000208106">
    <property type="component" value="Segment"/>
</dbReference>